<dbReference type="GO" id="GO:0004034">
    <property type="term" value="F:aldose 1-epimerase activity"/>
    <property type="evidence" value="ECO:0007669"/>
    <property type="project" value="UniProtKB-EC"/>
</dbReference>
<feature type="binding site" evidence="8">
    <location>
        <begin position="80"/>
        <end position="81"/>
    </location>
    <ligand>
        <name>beta-D-galactose</name>
        <dbReference type="ChEBI" id="CHEBI:27667"/>
    </ligand>
</feature>
<evidence type="ECO:0000256" key="4">
    <source>
        <dbReference type="ARBA" id="ARBA00023277"/>
    </source>
</evidence>
<dbReference type="EC" id="5.1.3.3" evidence="5"/>
<keyword evidence="10" id="KW-1185">Reference proteome</keyword>
<feature type="binding site" evidence="7">
    <location>
        <position position="251"/>
    </location>
    <ligand>
        <name>beta-D-galactose</name>
        <dbReference type="ChEBI" id="CHEBI:27667"/>
    </ligand>
</feature>
<dbReference type="STRING" id="1754192.A0A1Y1VT41"/>
<evidence type="ECO:0000313" key="9">
    <source>
        <dbReference type="EMBL" id="ORX63914.1"/>
    </source>
</evidence>
<evidence type="ECO:0000256" key="6">
    <source>
        <dbReference type="PIRSR" id="PIRSR005096-1"/>
    </source>
</evidence>
<dbReference type="CDD" id="cd09019">
    <property type="entry name" value="galactose_mutarotase_like"/>
    <property type="match status" value="1"/>
</dbReference>
<dbReference type="PIRSF" id="PIRSF005096">
    <property type="entry name" value="GALM"/>
    <property type="match status" value="1"/>
</dbReference>
<feature type="binding site" evidence="8">
    <location>
        <begin position="177"/>
        <end position="179"/>
    </location>
    <ligand>
        <name>beta-D-galactose</name>
        <dbReference type="ChEBI" id="CHEBI:27667"/>
    </ligand>
</feature>
<evidence type="ECO:0000313" key="10">
    <source>
        <dbReference type="Proteomes" id="UP000193944"/>
    </source>
</evidence>
<dbReference type="GO" id="GO:0030246">
    <property type="term" value="F:carbohydrate binding"/>
    <property type="evidence" value="ECO:0007669"/>
    <property type="project" value="InterPro"/>
</dbReference>
<dbReference type="Proteomes" id="UP000193944">
    <property type="component" value="Unassembled WGS sequence"/>
</dbReference>
<dbReference type="Gene3D" id="2.70.98.10">
    <property type="match status" value="1"/>
</dbReference>
<dbReference type="Pfam" id="PF01263">
    <property type="entry name" value="Aldose_epim"/>
    <property type="match status" value="1"/>
</dbReference>
<dbReference type="UniPathway" id="UPA00242"/>
<dbReference type="OrthoDB" id="274691at2759"/>
<evidence type="ECO:0000256" key="5">
    <source>
        <dbReference type="PIRNR" id="PIRNR005096"/>
    </source>
</evidence>
<feature type="active site" description="Proton acceptor" evidence="6">
    <location>
        <position position="316"/>
    </location>
</feature>
<comment type="pathway">
    <text evidence="1 5">Carbohydrate metabolism; hexose metabolism.</text>
</comment>
<dbReference type="GO" id="GO:0033499">
    <property type="term" value="P:galactose catabolic process via UDP-galactose, Leloir pathway"/>
    <property type="evidence" value="ECO:0007669"/>
    <property type="project" value="TreeGrafter"/>
</dbReference>
<evidence type="ECO:0000256" key="2">
    <source>
        <dbReference type="ARBA" id="ARBA00006206"/>
    </source>
</evidence>
<reference evidence="9 10" key="1">
    <citation type="submission" date="2016-08" db="EMBL/GenBank/DDBJ databases">
        <title>A Parts List for Fungal Cellulosomes Revealed by Comparative Genomics.</title>
        <authorList>
            <consortium name="DOE Joint Genome Institute"/>
            <person name="Haitjema C.H."/>
            <person name="Gilmore S.P."/>
            <person name="Henske J.K."/>
            <person name="Solomon K.V."/>
            <person name="De Groot R."/>
            <person name="Kuo A."/>
            <person name="Mondo S.J."/>
            <person name="Salamov A.A."/>
            <person name="Labutti K."/>
            <person name="Zhao Z."/>
            <person name="Chiniquy J."/>
            <person name="Barry K."/>
            <person name="Brewer H.M."/>
            <person name="Purvine S.O."/>
            <person name="Wright A.T."/>
            <person name="Boxma B."/>
            <person name="Van Alen T."/>
            <person name="Hackstein J.H."/>
            <person name="Baker S.E."/>
            <person name="Grigoriev I.V."/>
            <person name="O'Malley M.A."/>
        </authorList>
    </citation>
    <scope>NUCLEOTIDE SEQUENCE [LARGE SCALE GENOMIC DNA]</scope>
    <source>
        <strain evidence="9 10">S4</strain>
    </source>
</reference>
<accession>A0A1Y1VT41</accession>
<sequence>MTVTEKSFGQTKNGKEVKIFTITNNKGNEAVVSEFGAVLVSLKIKNDKGESKDVVLGYESVKNYEANPAFFGGVIGPNANRIANGKFKIDGVEYNLPTNDGKNNLHSDFDIGYHKQLWKGEIVDNGVKLTYEKPDMLMGVPGNIKTSVTYTFNDDNELKIEYNAVSDKKTIVNLTNHSYFSLGGDGAGSDSVFDTLLTINASKFTEIDDGGIPTGKLIDVAGTPLDFTKPKKIGKEINADFKQMVMVKGYDHNYALDNYTGEVRKVAEATCDGRTMEVYTDLPGMQFYTGNWIDDNAGKGGKKGNLYKERGAFCLETQFFPNSCNDATFVSPVKGANEKYHSVTMYKFK</sequence>
<organism evidence="9 10">
    <name type="scientific">Anaeromyces robustus</name>
    <dbReference type="NCBI Taxonomy" id="1754192"/>
    <lineage>
        <taxon>Eukaryota</taxon>
        <taxon>Fungi</taxon>
        <taxon>Fungi incertae sedis</taxon>
        <taxon>Chytridiomycota</taxon>
        <taxon>Chytridiomycota incertae sedis</taxon>
        <taxon>Neocallimastigomycetes</taxon>
        <taxon>Neocallimastigales</taxon>
        <taxon>Neocallimastigaceae</taxon>
        <taxon>Anaeromyces</taxon>
    </lineage>
</organism>
<dbReference type="InterPro" id="IPR014718">
    <property type="entry name" value="GH-type_carb-bd"/>
</dbReference>
<comment type="catalytic activity">
    <reaction evidence="5">
        <text>alpha-D-glucose = beta-D-glucose</text>
        <dbReference type="Rhea" id="RHEA:10264"/>
        <dbReference type="ChEBI" id="CHEBI:15903"/>
        <dbReference type="ChEBI" id="CHEBI:17925"/>
        <dbReference type="EC" id="5.1.3.3"/>
    </reaction>
</comment>
<protein>
    <recommendedName>
        <fullName evidence="5">Aldose 1-epimerase</fullName>
        <ecNumber evidence="5">5.1.3.3</ecNumber>
    </recommendedName>
</protein>
<dbReference type="PANTHER" id="PTHR10091:SF0">
    <property type="entry name" value="GALACTOSE MUTAROTASE"/>
    <property type="match status" value="1"/>
</dbReference>
<dbReference type="PANTHER" id="PTHR10091">
    <property type="entry name" value="ALDOSE-1-EPIMERASE"/>
    <property type="match status" value="1"/>
</dbReference>
<evidence type="ECO:0000256" key="3">
    <source>
        <dbReference type="ARBA" id="ARBA00023235"/>
    </source>
</evidence>
<comment type="similarity">
    <text evidence="2 5">Belongs to the aldose epimerase family.</text>
</comment>
<evidence type="ECO:0000256" key="1">
    <source>
        <dbReference type="ARBA" id="ARBA00005028"/>
    </source>
</evidence>
<evidence type="ECO:0000256" key="7">
    <source>
        <dbReference type="PIRSR" id="PIRSR005096-2"/>
    </source>
</evidence>
<dbReference type="GO" id="GO:0006006">
    <property type="term" value="P:glucose metabolic process"/>
    <property type="evidence" value="ECO:0007669"/>
    <property type="project" value="TreeGrafter"/>
</dbReference>
<dbReference type="SUPFAM" id="SSF74650">
    <property type="entry name" value="Galactose mutarotase-like"/>
    <property type="match status" value="1"/>
</dbReference>
<dbReference type="NCBIfam" id="NF008277">
    <property type="entry name" value="PRK11055.1"/>
    <property type="match status" value="1"/>
</dbReference>
<dbReference type="EMBL" id="MCFG01000573">
    <property type="protein sequence ID" value="ORX63914.1"/>
    <property type="molecule type" value="Genomic_DNA"/>
</dbReference>
<feature type="active site" description="Proton donor" evidence="6">
    <location>
        <position position="177"/>
    </location>
</feature>
<dbReference type="InterPro" id="IPR011013">
    <property type="entry name" value="Gal_mutarotase_sf_dom"/>
</dbReference>
<dbReference type="AlphaFoldDB" id="A0A1Y1VT41"/>
<dbReference type="InterPro" id="IPR047215">
    <property type="entry name" value="Galactose_mutarotase-like"/>
</dbReference>
<comment type="caution">
    <text evidence="9">The sequence shown here is derived from an EMBL/GenBank/DDBJ whole genome shotgun (WGS) entry which is preliminary data.</text>
</comment>
<proteinExistence type="inferred from homology"/>
<dbReference type="InterPro" id="IPR008183">
    <property type="entry name" value="Aldose_1/G6P_1-epimerase"/>
</dbReference>
<name>A0A1Y1VT41_9FUNG</name>
<reference evidence="9 10" key="2">
    <citation type="submission" date="2016-08" db="EMBL/GenBank/DDBJ databases">
        <title>Pervasive Adenine N6-methylation of Active Genes in Fungi.</title>
        <authorList>
            <consortium name="DOE Joint Genome Institute"/>
            <person name="Mondo S.J."/>
            <person name="Dannebaum R.O."/>
            <person name="Kuo R.C."/>
            <person name="Labutti K."/>
            <person name="Haridas S."/>
            <person name="Kuo A."/>
            <person name="Salamov A."/>
            <person name="Ahrendt S.R."/>
            <person name="Lipzen A."/>
            <person name="Sullivan W."/>
            <person name="Andreopoulos W.B."/>
            <person name="Clum A."/>
            <person name="Lindquist E."/>
            <person name="Daum C."/>
            <person name="Ramamoorthy G.K."/>
            <person name="Gryganskyi A."/>
            <person name="Culley D."/>
            <person name="Magnuson J.K."/>
            <person name="James T.Y."/>
            <person name="O'Malley M.A."/>
            <person name="Stajich J.E."/>
            <person name="Spatafora J.W."/>
            <person name="Visel A."/>
            <person name="Grigoriev I.V."/>
        </authorList>
    </citation>
    <scope>NUCLEOTIDE SEQUENCE [LARGE SCALE GENOMIC DNA]</scope>
    <source>
        <strain evidence="9 10">S4</strain>
    </source>
</reference>
<keyword evidence="4 5" id="KW-0119">Carbohydrate metabolism</keyword>
<dbReference type="InterPro" id="IPR015443">
    <property type="entry name" value="Aldose_1-epimerase"/>
</dbReference>
<keyword evidence="3 5" id="KW-0413">Isomerase</keyword>
<evidence type="ECO:0000256" key="8">
    <source>
        <dbReference type="PIRSR" id="PIRSR005096-3"/>
    </source>
</evidence>
<gene>
    <name evidence="9" type="ORF">BCR32DRAFT_330755</name>
</gene>